<accession>V6TMG9</accession>
<dbReference type="Proteomes" id="UP000018320">
    <property type="component" value="Unassembled WGS sequence"/>
</dbReference>
<name>V6TMG9_GIAIN</name>
<dbReference type="AlphaFoldDB" id="V6TMG9"/>
<organism evidence="1 2">
    <name type="scientific">Giardia intestinalis</name>
    <name type="common">Giardia lamblia</name>
    <dbReference type="NCBI Taxonomy" id="5741"/>
    <lineage>
        <taxon>Eukaryota</taxon>
        <taxon>Metamonada</taxon>
        <taxon>Diplomonadida</taxon>
        <taxon>Hexamitidae</taxon>
        <taxon>Giardiinae</taxon>
        <taxon>Giardia</taxon>
    </lineage>
</organism>
<protein>
    <submittedName>
        <fullName evidence="1">Uncharacterized protein</fullName>
    </submittedName>
</protein>
<dbReference type="VEuPathDB" id="GiardiaDB:QR46_4527"/>
<dbReference type="EMBL" id="AHGT01000001">
    <property type="protein sequence ID" value="ESU39849.1"/>
    <property type="molecule type" value="Genomic_DNA"/>
</dbReference>
<proteinExistence type="predicted"/>
<dbReference type="InterPro" id="IPR029040">
    <property type="entry name" value="RPABC4/Spt4"/>
</dbReference>
<comment type="caution">
    <text evidence="1">The sequence shown here is derived from an EMBL/GenBank/DDBJ whole genome shotgun (WGS) entry which is preliminary data.</text>
</comment>
<dbReference type="VEuPathDB" id="GiardiaDB:DHA2_151398"/>
<evidence type="ECO:0000313" key="2">
    <source>
        <dbReference type="Proteomes" id="UP000018320"/>
    </source>
</evidence>
<evidence type="ECO:0000313" key="1">
    <source>
        <dbReference type="EMBL" id="ESU39849.1"/>
    </source>
</evidence>
<dbReference type="SUPFAM" id="SSF63393">
    <property type="entry name" value="RNA polymerase subunits"/>
    <property type="match status" value="1"/>
</dbReference>
<reference evidence="1 2" key="2">
    <citation type="journal article" date="2013" name="Genome Biol. Evol.">
        <title>Genome sequencing of Giardia lamblia genotypes A2 and B isolates (DH and GS) and comparative analysis with the genomes of genotypes A1 and E (WB and Pig).</title>
        <authorList>
            <person name="Adam R.D."/>
            <person name="Dahlstrom E.W."/>
            <person name="Martens C.A."/>
            <person name="Bruno D.P."/>
            <person name="Barbian K.D."/>
            <person name="Ricklefs S.M."/>
            <person name="Hernandez M.M."/>
            <person name="Narla N.P."/>
            <person name="Patel R.B."/>
            <person name="Porcella S.F."/>
            <person name="Nash T.E."/>
        </authorList>
    </citation>
    <scope>NUCLEOTIDE SEQUENCE [LARGE SCALE GENOMIC DNA]</scope>
    <source>
        <strain evidence="1 2">DH</strain>
    </source>
</reference>
<gene>
    <name evidence="1" type="ORF">DHA2_151398</name>
</gene>
<dbReference type="Gene3D" id="2.20.28.30">
    <property type="entry name" value="RNA polymerase ii, chain L"/>
    <property type="match status" value="1"/>
</dbReference>
<reference evidence="2" key="1">
    <citation type="submission" date="2012-02" db="EMBL/GenBank/DDBJ databases">
        <title>Genome sequencing of Giardia lamblia Genotypes A2 and B isolates (DH and GS) and comparative analysis with the genomes of Genotypes A1 and E (WB and Pig).</title>
        <authorList>
            <person name="Adam R."/>
            <person name="Dahlstrom E."/>
            <person name="Martens C."/>
            <person name="Bruno D."/>
            <person name="Barbian K."/>
            <person name="Porcella S.F."/>
            <person name="Nash T."/>
        </authorList>
    </citation>
    <scope>NUCLEOTIDE SEQUENCE</scope>
    <source>
        <strain evidence="2">DH</strain>
    </source>
</reference>
<sequence>MQLETLEYVCSSCGNPVVITLGRGETIGPRMVTCNICNIHTILYKKKHPIPDTVDAR</sequence>